<reference evidence="1" key="1">
    <citation type="submission" date="2022-12" db="EMBL/GenBank/DDBJ databases">
        <title>Genome Sequence of Lasiodiplodia mahajangana.</title>
        <authorList>
            <person name="Buettner E."/>
        </authorList>
    </citation>
    <scope>NUCLEOTIDE SEQUENCE</scope>
    <source>
        <strain evidence="1">VT137</strain>
    </source>
</reference>
<comment type="caution">
    <text evidence="1">The sequence shown here is derived from an EMBL/GenBank/DDBJ whole genome shotgun (WGS) entry which is preliminary data.</text>
</comment>
<dbReference type="Proteomes" id="UP001153332">
    <property type="component" value="Unassembled WGS sequence"/>
</dbReference>
<sequence length="407" mass="45581">MDHSFSTFSLERCAALHNQLIAKATSHNPDVQIERTLVERFLDEAPEFADIPSLNDLPWYRFLCLLDTTPLDVNGGVGLLTPFLYQPDPSTFWTDRIGQEPSFVLLYGQNSGDSPMDGGIYVDIQSYQAIWHSGNSPRFPPPDQWLPLEVILQKSLDAWATGKFYWDAQETTIQARSWTQHDVEQSVVAFYRLLSSIELRMPPKENKAASYRRLEPLDSKVLAPFKISAFAAKFLTTAHRPEFSFVAPGIRVFTSSLFNGIYSAEASDSIRQTHWLGDEGDWPTLILPGIDPVPHNIGQGANQDIRSFDRDCGFGKFTVDRQSGLYTMPDTGNADLVRFVASSGLCSACEFRSPCRWGPPREPRLAEILDHWTALVENGTWTVDVNGVSTDHARFTVHVSIAKLAPV</sequence>
<dbReference type="EMBL" id="JAPUUL010001925">
    <property type="protein sequence ID" value="KAJ8126294.1"/>
    <property type="molecule type" value="Genomic_DNA"/>
</dbReference>
<proteinExistence type="predicted"/>
<keyword evidence="2" id="KW-1185">Reference proteome</keyword>
<evidence type="ECO:0000313" key="2">
    <source>
        <dbReference type="Proteomes" id="UP001153332"/>
    </source>
</evidence>
<accession>A0ACC2JFY7</accession>
<protein>
    <submittedName>
        <fullName evidence="1">Uncharacterized protein</fullName>
    </submittedName>
</protein>
<evidence type="ECO:0000313" key="1">
    <source>
        <dbReference type="EMBL" id="KAJ8126294.1"/>
    </source>
</evidence>
<organism evidence="1 2">
    <name type="scientific">Lasiodiplodia mahajangana</name>
    <dbReference type="NCBI Taxonomy" id="1108764"/>
    <lineage>
        <taxon>Eukaryota</taxon>
        <taxon>Fungi</taxon>
        <taxon>Dikarya</taxon>
        <taxon>Ascomycota</taxon>
        <taxon>Pezizomycotina</taxon>
        <taxon>Dothideomycetes</taxon>
        <taxon>Dothideomycetes incertae sedis</taxon>
        <taxon>Botryosphaeriales</taxon>
        <taxon>Botryosphaeriaceae</taxon>
        <taxon>Lasiodiplodia</taxon>
    </lineage>
</organism>
<gene>
    <name evidence="1" type="ORF">O1611_g7345</name>
</gene>
<name>A0ACC2JFY7_9PEZI</name>